<dbReference type="EMBL" id="CATOUU010000440">
    <property type="protein sequence ID" value="CAI9929508.1"/>
    <property type="molecule type" value="Genomic_DNA"/>
</dbReference>
<protein>
    <submittedName>
        <fullName evidence="2">Hypothetical_protein</fullName>
    </submittedName>
</protein>
<sequence length="152" mass="17744">MLQHYTHETLNLGYACCQSYIYTAETRFLKPFYFQPYIPVGSWSNKLLHYIWLLFGVVENQCKEVHLFCTLLLTNRFIGLHGYVFFKLRIAAVACYDTIRHISTEIQVSERFLKIFHSQQTTVPVRQQSSCDIQPLLTSPAEFCNAQKPRVA</sequence>
<evidence type="ECO:0000313" key="3">
    <source>
        <dbReference type="Proteomes" id="UP001642409"/>
    </source>
</evidence>
<dbReference type="Proteomes" id="UP001642409">
    <property type="component" value="Unassembled WGS sequence"/>
</dbReference>
<name>A0AA86P1S4_9EUKA</name>
<reference evidence="2 3" key="2">
    <citation type="submission" date="2024-07" db="EMBL/GenBank/DDBJ databases">
        <authorList>
            <person name="Akdeniz Z."/>
        </authorList>
    </citation>
    <scope>NUCLEOTIDE SEQUENCE [LARGE SCALE GENOMIC DNA]</scope>
</reference>
<accession>A0AA86P1S4</accession>
<dbReference type="AlphaFoldDB" id="A0AA86P1S4"/>
<keyword evidence="3" id="KW-1185">Reference proteome</keyword>
<organism evidence="1">
    <name type="scientific">Hexamita inflata</name>
    <dbReference type="NCBI Taxonomy" id="28002"/>
    <lineage>
        <taxon>Eukaryota</taxon>
        <taxon>Metamonada</taxon>
        <taxon>Diplomonadida</taxon>
        <taxon>Hexamitidae</taxon>
        <taxon>Hexamitinae</taxon>
        <taxon>Hexamita</taxon>
    </lineage>
</organism>
<evidence type="ECO:0000313" key="1">
    <source>
        <dbReference type="EMBL" id="CAI9929508.1"/>
    </source>
</evidence>
<proteinExistence type="predicted"/>
<evidence type="ECO:0000313" key="2">
    <source>
        <dbReference type="EMBL" id="CAL5992526.1"/>
    </source>
</evidence>
<dbReference type="EMBL" id="CAXDID020000029">
    <property type="protein sequence ID" value="CAL5992526.1"/>
    <property type="molecule type" value="Genomic_DNA"/>
</dbReference>
<comment type="caution">
    <text evidence="1">The sequence shown here is derived from an EMBL/GenBank/DDBJ whole genome shotgun (WGS) entry which is preliminary data.</text>
</comment>
<reference evidence="1" key="1">
    <citation type="submission" date="2023-06" db="EMBL/GenBank/DDBJ databases">
        <authorList>
            <person name="Kurt Z."/>
        </authorList>
    </citation>
    <scope>NUCLEOTIDE SEQUENCE</scope>
</reference>
<gene>
    <name evidence="2" type="ORF">HINF_LOCUS12620</name>
    <name evidence="1" type="ORF">HINF_LOCUS17153</name>
</gene>